<name>A0ABV4TZ40_9GAMM</name>
<sequence>MGTEDPYQQPSEREHLCQCRIEGASFRTIGRELGRDPGTLSREVGRNRRRSGTYWPEAAGRKARAGAFGAIAARGMPSWALALGSAWSWTAVAAVNCRPHAV</sequence>
<evidence type="ECO:0000259" key="2">
    <source>
        <dbReference type="Pfam" id="PF13936"/>
    </source>
</evidence>
<comment type="caution">
    <text evidence="3">The sequence shown here is derived from an EMBL/GenBank/DDBJ whole genome shotgun (WGS) entry which is preliminary data.</text>
</comment>
<feature type="domain" description="Transposase IS30-like HTH" evidence="2">
    <location>
        <begin position="11"/>
        <end position="47"/>
    </location>
</feature>
<organism evidence="3 4">
    <name type="scientific">Thiohalorhabdus methylotrophus</name>
    <dbReference type="NCBI Taxonomy" id="3242694"/>
    <lineage>
        <taxon>Bacteria</taxon>
        <taxon>Pseudomonadati</taxon>
        <taxon>Pseudomonadota</taxon>
        <taxon>Gammaproteobacteria</taxon>
        <taxon>Thiohalorhabdales</taxon>
        <taxon>Thiohalorhabdaceae</taxon>
        <taxon>Thiohalorhabdus</taxon>
    </lineage>
</organism>
<dbReference type="EMBL" id="JBGUAW010000019">
    <property type="protein sequence ID" value="MFA9462580.1"/>
    <property type="molecule type" value="Genomic_DNA"/>
</dbReference>
<protein>
    <submittedName>
        <fullName evidence="3">Helix-turn-helix domain-containing protein</fullName>
    </submittedName>
</protein>
<dbReference type="InterPro" id="IPR025246">
    <property type="entry name" value="IS30-like_HTH"/>
</dbReference>
<feature type="region of interest" description="Disordered" evidence="1">
    <location>
        <begin position="31"/>
        <end position="55"/>
    </location>
</feature>
<evidence type="ECO:0000313" key="4">
    <source>
        <dbReference type="Proteomes" id="UP001575181"/>
    </source>
</evidence>
<accession>A0ABV4TZ40</accession>
<dbReference type="Proteomes" id="UP001575181">
    <property type="component" value="Unassembled WGS sequence"/>
</dbReference>
<proteinExistence type="predicted"/>
<dbReference type="Pfam" id="PF13936">
    <property type="entry name" value="HTH_38"/>
    <property type="match status" value="1"/>
</dbReference>
<dbReference type="RefSeq" id="WP_373657369.1">
    <property type="nucleotide sequence ID" value="NZ_JBGUAW010000019.1"/>
</dbReference>
<evidence type="ECO:0000256" key="1">
    <source>
        <dbReference type="SAM" id="MobiDB-lite"/>
    </source>
</evidence>
<reference evidence="3 4" key="1">
    <citation type="submission" date="2024-08" db="EMBL/GenBank/DDBJ databases">
        <title>Whole-genome sequencing of halo(alkali)philic microorganisms from hypersaline lakes.</title>
        <authorList>
            <person name="Sorokin D.Y."/>
            <person name="Merkel A.Y."/>
            <person name="Messina E."/>
            <person name="Yakimov M."/>
        </authorList>
    </citation>
    <scope>NUCLEOTIDE SEQUENCE [LARGE SCALE GENOMIC DNA]</scope>
    <source>
        <strain evidence="3 4">Cl-TMA</strain>
    </source>
</reference>
<gene>
    <name evidence="3" type="ORF">ACERLL_17385</name>
</gene>
<evidence type="ECO:0000313" key="3">
    <source>
        <dbReference type="EMBL" id="MFA9462580.1"/>
    </source>
</evidence>
<keyword evidence="4" id="KW-1185">Reference proteome</keyword>